<gene>
    <name evidence="1" type="ORF">LEP1GSC058_0057</name>
</gene>
<reference evidence="1" key="1">
    <citation type="submission" date="2013-04" db="EMBL/GenBank/DDBJ databases">
        <authorList>
            <person name="Harkins D.M."/>
            <person name="Durkin A.S."/>
            <person name="Selengut J.D."/>
            <person name="Sanka R."/>
            <person name="DePew J."/>
            <person name="Purushe J."/>
            <person name="Ahmed A."/>
            <person name="van der Linden H."/>
            <person name="Goris M.G.A."/>
            <person name="Hartskeerl R.A."/>
            <person name="Vinetz J.M."/>
            <person name="Sutton G.G."/>
            <person name="Nelson W.C."/>
            <person name="Fouts D.E."/>
        </authorList>
    </citation>
    <scope>NUCLEOTIDE SEQUENCE [LARGE SCALE GENOMIC DNA]</scope>
    <source>
        <strain evidence="1">BUT 6</strain>
    </source>
</reference>
<dbReference type="AlphaFoldDB" id="S3V352"/>
<keyword evidence="2" id="KW-1185">Reference proteome</keyword>
<protein>
    <submittedName>
        <fullName evidence="1">Uncharacterized protein</fullName>
    </submittedName>
</protein>
<sequence length="42" mass="4939">MIRLTPRFDFNSLNLLFDVNLFRAWGILSRNCDKGSCKESLF</sequence>
<evidence type="ECO:0000313" key="1">
    <source>
        <dbReference type="EMBL" id="EPG75044.1"/>
    </source>
</evidence>
<name>S3V352_9LEPT</name>
<comment type="caution">
    <text evidence="1">The sequence shown here is derived from an EMBL/GenBank/DDBJ whole genome shotgun (WGS) entry which is preliminary data.</text>
</comment>
<dbReference type="EMBL" id="AKWZ02000004">
    <property type="protein sequence ID" value="EPG75044.1"/>
    <property type="molecule type" value="Genomic_DNA"/>
</dbReference>
<proteinExistence type="predicted"/>
<organism evidence="1 2">
    <name type="scientific">Leptospira fainei serovar Hurstbridge str. BUT 6</name>
    <dbReference type="NCBI Taxonomy" id="1193011"/>
    <lineage>
        <taxon>Bacteria</taxon>
        <taxon>Pseudomonadati</taxon>
        <taxon>Spirochaetota</taxon>
        <taxon>Spirochaetia</taxon>
        <taxon>Leptospirales</taxon>
        <taxon>Leptospiraceae</taxon>
        <taxon>Leptospira</taxon>
    </lineage>
</organism>
<accession>S3V352</accession>
<dbReference type="Proteomes" id="UP000014540">
    <property type="component" value="Unassembled WGS sequence"/>
</dbReference>
<evidence type="ECO:0000313" key="2">
    <source>
        <dbReference type="Proteomes" id="UP000014540"/>
    </source>
</evidence>